<reference evidence="10 11" key="1">
    <citation type="submission" date="2024-02" db="EMBL/GenBank/DDBJ databases">
        <authorList>
            <person name="Daric V."/>
            <person name="Darras S."/>
        </authorList>
    </citation>
    <scope>NUCLEOTIDE SEQUENCE [LARGE SCALE GENOMIC DNA]</scope>
</reference>
<name>A0ABP0FU33_CLALP</name>
<keyword evidence="8" id="KW-0812">Transmembrane</keyword>
<comment type="caution">
    <text evidence="10">The sequence shown here is derived from an EMBL/GenBank/DDBJ whole genome shotgun (WGS) entry which is preliminary data.</text>
</comment>
<gene>
    <name evidence="10" type="ORF">CVLEPA_LOCUS14241</name>
</gene>
<evidence type="ECO:0000256" key="1">
    <source>
        <dbReference type="ARBA" id="ARBA00004613"/>
    </source>
</evidence>
<dbReference type="InterPro" id="IPR006052">
    <property type="entry name" value="TNF_dom"/>
</dbReference>
<feature type="transmembrane region" description="Helical" evidence="8">
    <location>
        <begin position="48"/>
        <end position="69"/>
    </location>
</feature>
<evidence type="ECO:0000256" key="8">
    <source>
        <dbReference type="SAM" id="Phobius"/>
    </source>
</evidence>
<comment type="similarity">
    <text evidence="2">Belongs to the tumor necrosis factor family.</text>
</comment>
<evidence type="ECO:0000256" key="4">
    <source>
        <dbReference type="ARBA" id="ARBA00022525"/>
    </source>
</evidence>
<organism evidence="10 11">
    <name type="scientific">Clavelina lepadiformis</name>
    <name type="common">Light-bulb sea squirt</name>
    <name type="synonym">Ascidia lepadiformis</name>
    <dbReference type="NCBI Taxonomy" id="159417"/>
    <lineage>
        <taxon>Eukaryota</taxon>
        <taxon>Metazoa</taxon>
        <taxon>Chordata</taxon>
        <taxon>Tunicata</taxon>
        <taxon>Ascidiacea</taxon>
        <taxon>Aplousobranchia</taxon>
        <taxon>Clavelinidae</taxon>
        <taxon>Clavelina</taxon>
    </lineage>
</organism>
<evidence type="ECO:0000259" key="9">
    <source>
        <dbReference type="PROSITE" id="PS50049"/>
    </source>
</evidence>
<evidence type="ECO:0000256" key="3">
    <source>
        <dbReference type="ARBA" id="ARBA00022514"/>
    </source>
</evidence>
<dbReference type="Proteomes" id="UP001642483">
    <property type="component" value="Unassembled WGS sequence"/>
</dbReference>
<keyword evidence="3" id="KW-0202">Cytokine</keyword>
<dbReference type="InterPro" id="IPR051748">
    <property type="entry name" value="TNF_Ligand_Superfamily"/>
</dbReference>
<dbReference type="PANTHER" id="PTHR15151:SF20">
    <property type="entry name" value="TUMOR NECROSIS FACTOR LIGAND SUPERFAMILY MEMBER 12"/>
    <property type="match status" value="1"/>
</dbReference>
<keyword evidence="8" id="KW-1133">Transmembrane helix</keyword>
<dbReference type="PANTHER" id="PTHR15151">
    <property type="entry name" value="PROTEIN EIGER"/>
    <property type="match status" value="1"/>
</dbReference>
<evidence type="ECO:0000256" key="6">
    <source>
        <dbReference type="ARBA" id="ARBA00023180"/>
    </source>
</evidence>
<keyword evidence="8" id="KW-0472">Membrane</keyword>
<keyword evidence="6" id="KW-0325">Glycoprotein</keyword>
<dbReference type="EMBL" id="CAWYQH010000096">
    <property type="protein sequence ID" value="CAK8683139.1"/>
    <property type="molecule type" value="Genomic_DNA"/>
</dbReference>
<sequence length="331" mass="36642">MAPELKTDERPLIEAAQSVAYELPCKDSNCCERNTVDKAKCKRLHVEGIFAVLLLLVFGACSLLFYWNYCQQQEIVQLRADVSALLKLSSENSNPSTSYIEEIDEDSSENLGQDDVQSGIADLGPEEGNFIGHVTQESNGDQQPHTLMKRGAPGPGKERGKKRGRKEKKAKKFDARKLLRKAKAIAIHVQAQDVDVPVTSFTFPAEPITQWKIPDSKTFIGFRTDHLRSDGYITVPAAGIYYVYSQVVFVTSDLPYMVAEVGVHAMGQTTFAKCQFSNTQDRLNGSYVTCHSNGVVYLNAGDDISLMVNPANVRVYLSSQHTYFGAFLLGV</sequence>
<dbReference type="PROSITE" id="PS50049">
    <property type="entry name" value="THD_2"/>
    <property type="match status" value="1"/>
</dbReference>
<feature type="compositionally biased region" description="Polar residues" evidence="7">
    <location>
        <begin position="136"/>
        <end position="145"/>
    </location>
</feature>
<keyword evidence="11" id="KW-1185">Reference proteome</keyword>
<protein>
    <recommendedName>
        <fullName evidence="9">THD domain-containing protein</fullName>
    </recommendedName>
</protein>
<evidence type="ECO:0000256" key="2">
    <source>
        <dbReference type="ARBA" id="ARBA00008670"/>
    </source>
</evidence>
<keyword evidence="5" id="KW-1015">Disulfide bond</keyword>
<dbReference type="SUPFAM" id="SSF49842">
    <property type="entry name" value="TNF-like"/>
    <property type="match status" value="1"/>
</dbReference>
<feature type="region of interest" description="Disordered" evidence="7">
    <location>
        <begin position="136"/>
        <end position="169"/>
    </location>
</feature>
<dbReference type="Pfam" id="PF00229">
    <property type="entry name" value="TNF"/>
    <property type="match status" value="1"/>
</dbReference>
<evidence type="ECO:0000313" key="11">
    <source>
        <dbReference type="Proteomes" id="UP001642483"/>
    </source>
</evidence>
<comment type="subcellular location">
    <subcellularLocation>
        <location evidence="1">Secreted</location>
    </subcellularLocation>
</comment>
<accession>A0ABP0FU33</accession>
<evidence type="ECO:0000313" key="10">
    <source>
        <dbReference type="EMBL" id="CAK8683139.1"/>
    </source>
</evidence>
<proteinExistence type="inferred from homology"/>
<dbReference type="InterPro" id="IPR008983">
    <property type="entry name" value="Tumour_necrosis_fac-like_dom"/>
</dbReference>
<keyword evidence="4" id="KW-0964">Secreted</keyword>
<feature type="compositionally biased region" description="Basic residues" evidence="7">
    <location>
        <begin position="159"/>
        <end position="169"/>
    </location>
</feature>
<evidence type="ECO:0000256" key="7">
    <source>
        <dbReference type="SAM" id="MobiDB-lite"/>
    </source>
</evidence>
<dbReference type="Gene3D" id="2.60.120.40">
    <property type="match status" value="1"/>
</dbReference>
<feature type="domain" description="THD" evidence="9">
    <location>
        <begin position="185"/>
        <end position="329"/>
    </location>
</feature>
<evidence type="ECO:0000256" key="5">
    <source>
        <dbReference type="ARBA" id="ARBA00023157"/>
    </source>
</evidence>